<gene>
    <name evidence="1" type="ORF">F5148DRAFT_423904</name>
</gene>
<name>A0ACC0TZ79_9AGAM</name>
<sequence>MLNPSQSQHAPSKSSLTITLTEPLVILRTADTSGAAPSVLRGLLALDLSKASRISSIEVELQASSCASWTEGLGTTEVRKIFGATQVFFRAASCARRSLSVDPGVSHYTNENENGHPPTTPPEAEIDPAPPALPVPPPVHANDVNERGRMRVRRRSSADHLVFQRDPVAHLNRPAAPSPLSFPPTTEEEVTTQTPTLVQFVDSPSASVSSFPPVGTPSPAHIHARRNLAHSRAASLGDTQTPRSSNHPGRSTIASPAPDCSTGKGHRSHPSLSLGSIFGRGSHPSSPVHEEGRPQSPQSAGRERGREKGSVKRHPLLPSHALGRVGEEERKEVGDGWQEFRKGTYTFPIFFEIPSHMPASLECNGGSVSWKLVAKAQRPGVFTSNLTATREVQVVSIPAEVDAEMIGDVVIERPWEDQLQYLFKVSKKVFTIGGSFDIKMIFMPLAKIRLYKLAVDIEERVNSYVGGVNMTRTVNTVIHLISLQNDDETKPLLPLSSRDPLAYENSPLAALRPLGANPSEQVSQLLGPGPWPVRAKLYLPADCDVLHATSRSRESSVHVTHALRFTMRISRGDDAGVDPKTGKTKLFEIVVRTPVHILSCYARAEYTALPRYSETLDDSARVTPSTPDCPCEAERQRRARRRGTGGERTVVEASPMLPAAPFGATRDELLERTLEYERLVSGHEGALGDAPPAYEPGPGPGPAHSLHPTVIAV</sequence>
<keyword evidence="2" id="KW-1185">Reference proteome</keyword>
<protein>
    <submittedName>
        <fullName evidence="1">Uncharacterized protein</fullName>
    </submittedName>
</protein>
<organism evidence="1 2">
    <name type="scientific">Russula earlei</name>
    <dbReference type="NCBI Taxonomy" id="71964"/>
    <lineage>
        <taxon>Eukaryota</taxon>
        <taxon>Fungi</taxon>
        <taxon>Dikarya</taxon>
        <taxon>Basidiomycota</taxon>
        <taxon>Agaricomycotina</taxon>
        <taxon>Agaricomycetes</taxon>
        <taxon>Russulales</taxon>
        <taxon>Russulaceae</taxon>
        <taxon>Russula</taxon>
    </lineage>
</organism>
<accession>A0ACC0TZ79</accession>
<evidence type="ECO:0000313" key="1">
    <source>
        <dbReference type="EMBL" id="KAI9454606.1"/>
    </source>
</evidence>
<comment type="caution">
    <text evidence="1">The sequence shown here is derived from an EMBL/GenBank/DDBJ whole genome shotgun (WGS) entry which is preliminary data.</text>
</comment>
<dbReference type="Proteomes" id="UP001207468">
    <property type="component" value="Unassembled WGS sequence"/>
</dbReference>
<proteinExistence type="predicted"/>
<evidence type="ECO:0000313" key="2">
    <source>
        <dbReference type="Proteomes" id="UP001207468"/>
    </source>
</evidence>
<reference evidence="1" key="1">
    <citation type="submission" date="2021-03" db="EMBL/GenBank/DDBJ databases">
        <title>Evolutionary priming and transition to the ectomycorrhizal habit in an iconic lineage of mushroom-forming fungi: is preadaptation a requirement?</title>
        <authorList>
            <consortium name="DOE Joint Genome Institute"/>
            <person name="Looney B.P."/>
            <person name="Miyauchi S."/>
            <person name="Morin E."/>
            <person name="Drula E."/>
            <person name="Courty P.E."/>
            <person name="Chicoki N."/>
            <person name="Fauchery L."/>
            <person name="Kohler A."/>
            <person name="Kuo A."/>
            <person name="LaButti K."/>
            <person name="Pangilinan J."/>
            <person name="Lipzen A."/>
            <person name="Riley R."/>
            <person name="Andreopoulos W."/>
            <person name="He G."/>
            <person name="Johnson J."/>
            <person name="Barry K.W."/>
            <person name="Grigoriev I.V."/>
            <person name="Nagy L."/>
            <person name="Hibbett D."/>
            <person name="Henrissat B."/>
            <person name="Matheny P.B."/>
            <person name="Labbe J."/>
            <person name="Martin A.F."/>
        </authorList>
    </citation>
    <scope>NUCLEOTIDE SEQUENCE</scope>
    <source>
        <strain evidence="1">BPL698</strain>
    </source>
</reference>
<dbReference type="EMBL" id="JAGFNK010000270">
    <property type="protein sequence ID" value="KAI9454606.1"/>
    <property type="molecule type" value="Genomic_DNA"/>
</dbReference>